<dbReference type="Pfam" id="PF00425">
    <property type="entry name" value="Chorismate_bind"/>
    <property type="match status" value="1"/>
</dbReference>
<dbReference type="InterPro" id="IPR005801">
    <property type="entry name" value="ADC_synthase"/>
</dbReference>
<evidence type="ECO:0000313" key="7">
    <source>
        <dbReference type="EMBL" id="WXG67193.1"/>
    </source>
</evidence>
<dbReference type="SUPFAM" id="SSF56322">
    <property type="entry name" value="ADC synthase"/>
    <property type="match status" value="1"/>
</dbReference>
<dbReference type="NCBIfam" id="TIGR00543">
    <property type="entry name" value="isochor_syn"/>
    <property type="match status" value="1"/>
</dbReference>
<dbReference type="GO" id="GO:0008909">
    <property type="term" value="F:isochorismate synthase activity"/>
    <property type="evidence" value="ECO:0007669"/>
    <property type="project" value="UniProtKB-EC"/>
</dbReference>
<gene>
    <name evidence="7" type="ORF">WDS16_18290</name>
</gene>
<sequence length="355" mass="37068">MLSRREYNIEATGVRRAFSTITAATDAVREGTPVVGALPFDMSDSIALTEPGTLTKRQGPWRPADQPAILPPVSIGGQVPAADIHLERVRALVQELRQGVAEKVVLARSLQLRADTPIDPIALLGALVSGDPLGNGYAVDLSTAGAGYAGRFLIGSSPELLVRRHGRTVSCHPFAGTAARSDDPALDAGIADQLAASAKDQAEHRFVVEEIRTALQPWCTDLQIPSTPQLSSTPQLWHLSTPITGILRDPSTTSLDLAIAMHPTPAVAGVPRRAAMDAIARIEGPRGFYAGAVGWADGTGDGEWMVAIRGLELAADGLTALATAGGGIVDASDPEAELAETTAKFRTVLSAFGLG</sequence>
<dbReference type="InterPro" id="IPR004561">
    <property type="entry name" value="IsoChor_synthase"/>
</dbReference>
<organism evidence="7 8">
    <name type="scientific">Rhodococcus sovatensis</name>
    <dbReference type="NCBI Taxonomy" id="1805840"/>
    <lineage>
        <taxon>Bacteria</taxon>
        <taxon>Bacillati</taxon>
        <taxon>Actinomycetota</taxon>
        <taxon>Actinomycetes</taxon>
        <taxon>Mycobacteriales</taxon>
        <taxon>Nocardiaceae</taxon>
        <taxon>Rhodococcus</taxon>
    </lineage>
</organism>
<dbReference type="InterPro" id="IPR015890">
    <property type="entry name" value="Chorismate_C"/>
</dbReference>
<comment type="catalytic activity">
    <reaction evidence="1">
        <text>chorismate = isochorismate</text>
        <dbReference type="Rhea" id="RHEA:18985"/>
        <dbReference type="ChEBI" id="CHEBI:29748"/>
        <dbReference type="ChEBI" id="CHEBI:29780"/>
        <dbReference type="EC" id="5.4.4.2"/>
    </reaction>
</comment>
<protein>
    <recommendedName>
        <fullName evidence="3">isochorismate synthase</fullName>
        <ecNumber evidence="3">5.4.4.2</ecNumber>
    </recommendedName>
    <alternativeName>
        <fullName evidence="5">Isochorismate mutase</fullName>
    </alternativeName>
</protein>
<dbReference type="Proteomes" id="UP001432000">
    <property type="component" value="Chromosome"/>
</dbReference>
<evidence type="ECO:0000256" key="2">
    <source>
        <dbReference type="ARBA" id="ARBA00005297"/>
    </source>
</evidence>
<evidence type="ECO:0000256" key="1">
    <source>
        <dbReference type="ARBA" id="ARBA00000799"/>
    </source>
</evidence>
<evidence type="ECO:0000256" key="3">
    <source>
        <dbReference type="ARBA" id="ARBA00012824"/>
    </source>
</evidence>
<dbReference type="EMBL" id="CP147846">
    <property type="protein sequence ID" value="WXG67193.1"/>
    <property type="molecule type" value="Genomic_DNA"/>
</dbReference>
<comment type="similarity">
    <text evidence="2">Belongs to the isochorismate synthase family.</text>
</comment>
<evidence type="ECO:0000259" key="6">
    <source>
        <dbReference type="Pfam" id="PF00425"/>
    </source>
</evidence>
<keyword evidence="8" id="KW-1185">Reference proteome</keyword>
<dbReference type="RefSeq" id="WP_338886615.1">
    <property type="nucleotide sequence ID" value="NZ_CP147846.1"/>
</dbReference>
<feature type="domain" description="Chorismate-utilising enzyme C-terminal" evidence="6">
    <location>
        <begin position="85"/>
        <end position="344"/>
    </location>
</feature>
<proteinExistence type="inferred from homology"/>
<reference evidence="7 8" key="1">
    <citation type="submission" date="2024-03" db="EMBL/GenBank/DDBJ databases">
        <title>Natural products discovery in diverse microorganisms through a two-stage MS feature dereplication strategy.</title>
        <authorList>
            <person name="Zhang R."/>
        </authorList>
    </citation>
    <scope>NUCLEOTIDE SEQUENCE [LARGE SCALE GENOMIC DNA]</scope>
    <source>
        <strain evidence="7 8">18930</strain>
    </source>
</reference>
<accession>A0ABZ2PJ94</accession>
<evidence type="ECO:0000256" key="4">
    <source>
        <dbReference type="ARBA" id="ARBA00023235"/>
    </source>
</evidence>
<evidence type="ECO:0000313" key="8">
    <source>
        <dbReference type="Proteomes" id="UP001432000"/>
    </source>
</evidence>
<dbReference type="Gene3D" id="3.60.120.10">
    <property type="entry name" value="Anthranilate synthase"/>
    <property type="match status" value="1"/>
</dbReference>
<dbReference type="EC" id="5.4.4.2" evidence="3"/>
<name>A0ABZ2PJ94_9NOCA</name>
<dbReference type="PANTHER" id="PTHR42839:SF2">
    <property type="entry name" value="ISOCHORISMATE SYNTHASE ENTC"/>
    <property type="match status" value="1"/>
</dbReference>
<evidence type="ECO:0000256" key="5">
    <source>
        <dbReference type="ARBA" id="ARBA00041564"/>
    </source>
</evidence>
<keyword evidence="4 7" id="KW-0413">Isomerase</keyword>
<dbReference type="PANTHER" id="PTHR42839">
    <property type="entry name" value="ISOCHORISMATE SYNTHASE ENTC"/>
    <property type="match status" value="1"/>
</dbReference>